<name>A0A151JM38_9HYME</name>
<proteinExistence type="predicted"/>
<organism evidence="1 2">
    <name type="scientific">Trachymyrmex cornetzi</name>
    <dbReference type="NCBI Taxonomy" id="471704"/>
    <lineage>
        <taxon>Eukaryota</taxon>
        <taxon>Metazoa</taxon>
        <taxon>Ecdysozoa</taxon>
        <taxon>Arthropoda</taxon>
        <taxon>Hexapoda</taxon>
        <taxon>Insecta</taxon>
        <taxon>Pterygota</taxon>
        <taxon>Neoptera</taxon>
        <taxon>Endopterygota</taxon>
        <taxon>Hymenoptera</taxon>
        <taxon>Apocrita</taxon>
        <taxon>Aculeata</taxon>
        <taxon>Formicoidea</taxon>
        <taxon>Formicidae</taxon>
        <taxon>Myrmicinae</taxon>
        <taxon>Trachymyrmex</taxon>
    </lineage>
</organism>
<keyword evidence="2" id="KW-1185">Reference proteome</keyword>
<dbReference type="STRING" id="471704.A0A151JM38"/>
<evidence type="ECO:0000313" key="2">
    <source>
        <dbReference type="Proteomes" id="UP000078492"/>
    </source>
</evidence>
<dbReference type="AlphaFoldDB" id="A0A151JM38"/>
<gene>
    <name evidence="1" type="ORF">ALC57_03888</name>
</gene>
<sequence>MEEILSDSNTYEVPAKDPIRKLTQDLRALLVRWKRDSFIDDQTYRRLLTIDDVLPRVYGLTKIYKDGNPLRVIVSSINSPLYCSNINLLPEIYLIALKYLCTSGSSVPVERLFSATEYIISERK</sequence>
<dbReference type="EMBL" id="KQ978984">
    <property type="protein sequence ID" value="KYN26736.1"/>
    <property type="molecule type" value="Genomic_DNA"/>
</dbReference>
<reference evidence="1 2" key="1">
    <citation type="submission" date="2015-09" db="EMBL/GenBank/DDBJ databases">
        <title>Trachymyrmex cornetzi WGS genome.</title>
        <authorList>
            <person name="Nygaard S."/>
            <person name="Hu H."/>
            <person name="Boomsma J."/>
            <person name="Zhang G."/>
        </authorList>
    </citation>
    <scope>NUCLEOTIDE SEQUENCE [LARGE SCALE GENOMIC DNA]</scope>
    <source>
        <strain evidence="1">Tcor2-1</strain>
        <tissue evidence="1">Whole body</tissue>
    </source>
</reference>
<evidence type="ECO:0000313" key="1">
    <source>
        <dbReference type="EMBL" id="KYN26736.1"/>
    </source>
</evidence>
<dbReference type="Proteomes" id="UP000078492">
    <property type="component" value="Unassembled WGS sequence"/>
</dbReference>
<protein>
    <submittedName>
        <fullName evidence="1">Uncharacterized protein</fullName>
    </submittedName>
</protein>
<accession>A0A151JM38</accession>